<dbReference type="Gene3D" id="3.90.230.10">
    <property type="entry name" value="Creatinase/methionine aminopeptidase superfamily"/>
    <property type="match status" value="1"/>
</dbReference>
<evidence type="ECO:0000256" key="1">
    <source>
        <dbReference type="ARBA" id="ARBA00007319"/>
    </source>
</evidence>
<dbReference type="VEuPathDB" id="FungiDB:SJAG_00382"/>
<dbReference type="GeneID" id="7049528"/>
<dbReference type="Proteomes" id="UP000001744">
    <property type="component" value="Unassembled WGS sequence"/>
</dbReference>
<dbReference type="SUPFAM" id="SSF46785">
    <property type="entry name" value="Winged helix' DNA-binding domain"/>
    <property type="match status" value="1"/>
</dbReference>
<organism evidence="4 6">
    <name type="scientific">Schizosaccharomyces japonicus (strain yFS275 / FY16936)</name>
    <name type="common">Fission yeast</name>
    <dbReference type="NCBI Taxonomy" id="402676"/>
    <lineage>
        <taxon>Eukaryota</taxon>
        <taxon>Fungi</taxon>
        <taxon>Dikarya</taxon>
        <taxon>Ascomycota</taxon>
        <taxon>Taphrinomycotina</taxon>
        <taxon>Schizosaccharomycetes</taxon>
        <taxon>Schizosaccharomycetales</taxon>
        <taxon>Schizosaccharomycetaceae</taxon>
        <taxon>Schizosaccharomyces</taxon>
    </lineage>
</organism>
<dbReference type="InterPro" id="IPR004545">
    <property type="entry name" value="PA2G4"/>
</dbReference>
<comment type="similarity">
    <text evidence="1">Belongs to the peptidase M24 family.</text>
</comment>
<dbReference type="STRING" id="402676.B6JVH1"/>
<reference evidence="4 6" key="1">
    <citation type="journal article" date="2011" name="Science">
        <title>Comparative functional genomics of the fission yeasts.</title>
        <authorList>
            <person name="Rhind N."/>
            <person name="Chen Z."/>
            <person name="Yassour M."/>
            <person name="Thompson D.A."/>
            <person name="Haas B.J."/>
            <person name="Habib N."/>
            <person name="Wapinski I."/>
            <person name="Roy S."/>
            <person name="Lin M.F."/>
            <person name="Heiman D.I."/>
            <person name="Young S.K."/>
            <person name="Furuya K."/>
            <person name="Guo Y."/>
            <person name="Pidoux A."/>
            <person name="Chen H.M."/>
            <person name="Robbertse B."/>
            <person name="Goldberg J.M."/>
            <person name="Aoki K."/>
            <person name="Bayne E.H."/>
            <person name="Berlin A.M."/>
            <person name="Desjardins C.A."/>
            <person name="Dobbs E."/>
            <person name="Dukaj L."/>
            <person name="Fan L."/>
            <person name="FitzGerald M.G."/>
            <person name="French C."/>
            <person name="Gujja S."/>
            <person name="Hansen K."/>
            <person name="Keifenheim D."/>
            <person name="Levin J.Z."/>
            <person name="Mosher R.A."/>
            <person name="Mueller C.A."/>
            <person name="Pfiffner J."/>
            <person name="Priest M."/>
            <person name="Russ C."/>
            <person name="Smialowska A."/>
            <person name="Swoboda P."/>
            <person name="Sykes S.M."/>
            <person name="Vaughn M."/>
            <person name="Vengrova S."/>
            <person name="Yoder R."/>
            <person name="Zeng Q."/>
            <person name="Allshire R."/>
            <person name="Baulcombe D."/>
            <person name="Birren B.W."/>
            <person name="Brown W."/>
            <person name="Ekwall K."/>
            <person name="Kellis M."/>
            <person name="Leatherwood J."/>
            <person name="Levin H."/>
            <person name="Margalit H."/>
            <person name="Martienssen R."/>
            <person name="Nieduszynski C.A."/>
            <person name="Spatafora J.W."/>
            <person name="Friedman N."/>
            <person name="Dalgaard J.Z."/>
            <person name="Baumann P."/>
            <person name="Niki H."/>
            <person name="Regev A."/>
            <person name="Nusbaum C."/>
        </authorList>
    </citation>
    <scope>NUCLEOTIDE SEQUENCE [LARGE SCALE GENOMIC DNA]</scope>
    <source>
        <strain evidence="6">yFS275 / FY16936</strain>
    </source>
</reference>
<dbReference type="RefSeq" id="XP_002171665.1">
    <property type="nucleotide sequence ID" value="XM_002171629.2"/>
</dbReference>
<dbReference type="JaponicusDB" id="SJAG_00382">
    <property type="gene designation" value="cdb4"/>
</dbReference>
<dbReference type="eggNOG" id="KOG2776">
    <property type="taxonomic scope" value="Eukaryota"/>
</dbReference>
<dbReference type="OMA" id="SRMFYSE"/>
<dbReference type="FunFam" id="1.10.10.10:FF:000029">
    <property type="entry name" value="Proliferation-associated 2G4, a"/>
    <property type="match status" value="1"/>
</dbReference>
<dbReference type="Gene3D" id="1.10.10.10">
    <property type="entry name" value="Winged helix-like DNA-binding domain superfamily/Winged helix DNA-binding domain"/>
    <property type="match status" value="1"/>
</dbReference>
<sequence>MDSSKKTTTTADAPDYTLANPDTLTKYKAAAEISQNVLKQVVALCVEGAKILDICVEGDKLLLEALDKQYRGKKITKGIAFPTAVSPNHIATHLCPIPGDDEASLALKTGDLVKVSLGAQIDGFASVVATSIVISKEPVSGRAADAVAAASVALKAAQRLIKPGNTNWQVTETVDKIAAAYDCKPLAGMLTHQQLRNVVDGKKQIILNPSDNQRREFDTVTFEEGEVYGVDILVSTSADGKVKRSDIATRIYKKTDTTYLLKLQASRKVYHEIQTKFGAFPFPVRSLENERKARMGIQECVQRNVLLPYEVLVEKEGEYVAEFFSTIALTKNGTVVITDSEPAENIQSTKSVKDEEILKLLQTSLKSKNKKKRNNKKKAAAAPAAKN</sequence>
<dbReference type="GO" id="GO:0003677">
    <property type="term" value="F:DNA binding"/>
    <property type="evidence" value="ECO:0007669"/>
    <property type="project" value="UniProtKB-KW"/>
</dbReference>
<dbReference type="AlphaFoldDB" id="B6JVH1"/>
<dbReference type="InterPro" id="IPR047113">
    <property type="entry name" value="PA2G4/ARX1"/>
</dbReference>
<dbReference type="OrthoDB" id="5876363at2759"/>
<name>B6JVH1_SCHJY</name>
<evidence type="ECO:0000259" key="3">
    <source>
        <dbReference type="Pfam" id="PF00557"/>
    </source>
</evidence>
<dbReference type="EMBL" id="KE651166">
    <property type="protein sequence ID" value="EEB05372.1"/>
    <property type="molecule type" value="Genomic_DNA"/>
</dbReference>
<dbReference type="PANTHER" id="PTHR10804">
    <property type="entry name" value="PROTEASE FAMILY M24 METHIONYL AMINOPEPTIDASE, AMINOPEPTIDASE P"/>
    <property type="match status" value="1"/>
</dbReference>
<proteinExistence type="inferred from homology"/>
<dbReference type="CDD" id="cd01089">
    <property type="entry name" value="PA2G4-like"/>
    <property type="match status" value="1"/>
</dbReference>
<evidence type="ECO:0000313" key="4">
    <source>
        <dbReference type="EMBL" id="EEB05372.1"/>
    </source>
</evidence>
<feature type="compositionally biased region" description="Basic residues" evidence="2">
    <location>
        <begin position="367"/>
        <end position="379"/>
    </location>
</feature>
<evidence type="ECO:0000256" key="2">
    <source>
        <dbReference type="SAM" id="MobiDB-lite"/>
    </source>
</evidence>
<dbReference type="NCBIfam" id="TIGR00495">
    <property type="entry name" value="crvDNA_42K"/>
    <property type="match status" value="1"/>
</dbReference>
<dbReference type="GO" id="GO:0005634">
    <property type="term" value="C:nucleus"/>
    <property type="evidence" value="ECO:0007669"/>
    <property type="project" value="EnsemblFungi"/>
</dbReference>
<dbReference type="PANTHER" id="PTHR10804:SF11">
    <property type="entry name" value="PROLIFERATION-ASSOCIATED PROTEIN 2G4"/>
    <property type="match status" value="1"/>
</dbReference>
<keyword evidence="6" id="KW-1185">Reference proteome</keyword>
<dbReference type="Pfam" id="PF00557">
    <property type="entry name" value="Peptidase_M24"/>
    <property type="match status" value="1"/>
</dbReference>
<gene>
    <name evidence="5" type="primary">cdb4</name>
    <name evidence="4" type="ORF">SJAG_00382</name>
</gene>
<dbReference type="InterPro" id="IPR036390">
    <property type="entry name" value="WH_DNA-bd_sf"/>
</dbReference>
<evidence type="ECO:0000313" key="5">
    <source>
        <dbReference type="JaponicusDB" id="SJAG_00382"/>
    </source>
</evidence>
<accession>B6JVH1</accession>
<dbReference type="HOGENOM" id="CLU_041451_2_1_1"/>
<feature type="region of interest" description="Disordered" evidence="2">
    <location>
        <begin position="366"/>
        <end position="387"/>
    </location>
</feature>
<dbReference type="InterPro" id="IPR000994">
    <property type="entry name" value="Pept_M24"/>
</dbReference>
<feature type="domain" description="Peptidase M24" evidence="3">
    <location>
        <begin position="26"/>
        <end position="229"/>
    </location>
</feature>
<dbReference type="SUPFAM" id="SSF55920">
    <property type="entry name" value="Creatinase/aminopeptidase"/>
    <property type="match status" value="1"/>
</dbReference>
<dbReference type="InterPro" id="IPR036005">
    <property type="entry name" value="Creatinase/aminopeptidase-like"/>
</dbReference>
<protein>
    <submittedName>
        <fullName evidence="4">Curved DNA-binding protein Cdb4</fullName>
    </submittedName>
</protein>
<evidence type="ECO:0000313" key="6">
    <source>
        <dbReference type="Proteomes" id="UP000001744"/>
    </source>
</evidence>
<keyword evidence="4" id="KW-0238">DNA-binding</keyword>
<dbReference type="InterPro" id="IPR036388">
    <property type="entry name" value="WH-like_DNA-bd_sf"/>
</dbReference>